<dbReference type="HAMAP" id="MF_00930">
    <property type="entry name" value="GreB"/>
    <property type="match status" value="1"/>
</dbReference>
<evidence type="ECO:0000313" key="8">
    <source>
        <dbReference type="Proteomes" id="UP000585665"/>
    </source>
</evidence>
<evidence type="ECO:0000259" key="6">
    <source>
        <dbReference type="Pfam" id="PF03449"/>
    </source>
</evidence>
<dbReference type="NCBIfam" id="TIGR01461">
    <property type="entry name" value="greB"/>
    <property type="match status" value="1"/>
</dbReference>
<dbReference type="InterPro" id="IPR001437">
    <property type="entry name" value="Tscrpt_elong_fac_GreA/B_C"/>
</dbReference>
<dbReference type="Pfam" id="PF03449">
    <property type="entry name" value="GreA_GreB_N"/>
    <property type="match status" value="1"/>
</dbReference>
<dbReference type="Gene3D" id="1.10.287.180">
    <property type="entry name" value="Transcription elongation factor, GreA/GreB, N-terminal domain"/>
    <property type="match status" value="1"/>
</dbReference>
<dbReference type="PANTHER" id="PTHR30437">
    <property type="entry name" value="TRANSCRIPTION ELONGATION FACTOR GREA"/>
    <property type="match status" value="1"/>
</dbReference>
<sequence>MTAAPGLAAYLTPQGAARFRSELRALLHDERPKIVEIVSWAAGNGDRSENGDYQYGKRRLREIDRRVRFLTKRVENAVIVDPAAQARRDRVFFGATVTYATESDEHRTVTIVGADEADHTRGEVSLLSPVARAVMRAAEGDEVRLVTPSGEELIEVLAIRYPDPPA</sequence>
<dbReference type="EMBL" id="JABXXR010000039">
    <property type="protein sequence ID" value="NVN40353.1"/>
    <property type="molecule type" value="Genomic_DNA"/>
</dbReference>
<evidence type="ECO:0000256" key="3">
    <source>
        <dbReference type="ARBA" id="ARBA00023163"/>
    </source>
</evidence>
<dbReference type="InterPro" id="IPR028624">
    <property type="entry name" value="Tscrpt_elong_fac_GreA/B"/>
</dbReference>
<dbReference type="RefSeq" id="WP_176613321.1">
    <property type="nucleotide sequence ID" value="NZ_JABXXR010000039.1"/>
</dbReference>
<proteinExistence type="inferred from homology"/>
<dbReference type="GO" id="GO:0032784">
    <property type="term" value="P:regulation of DNA-templated transcription elongation"/>
    <property type="evidence" value="ECO:0007669"/>
    <property type="project" value="UniProtKB-UniRule"/>
</dbReference>
<feature type="domain" description="Transcription elongation factor GreA/GreB N-terminal" evidence="6">
    <location>
        <begin position="10"/>
        <end position="79"/>
    </location>
</feature>
<keyword evidence="7" id="KW-0648">Protein biosynthesis</keyword>
<dbReference type="GO" id="GO:0070063">
    <property type="term" value="F:RNA polymerase binding"/>
    <property type="evidence" value="ECO:0007669"/>
    <property type="project" value="InterPro"/>
</dbReference>
<evidence type="ECO:0000256" key="1">
    <source>
        <dbReference type="ARBA" id="ARBA00023015"/>
    </source>
</evidence>
<dbReference type="SUPFAM" id="SSF46557">
    <property type="entry name" value="GreA transcript cleavage protein, N-terminal domain"/>
    <property type="match status" value="1"/>
</dbReference>
<dbReference type="InterPro" id="IPR036805">
    <property type="entry name" value="Tscrpt_elong_fac_GreA/B_N_sf"/>
</dbReference>
<dbReference type="SUPFAM" id="SSF54534">
    <property type="entry name" value="FKBP-like"/>
    <property type="match status" value="1"/>
</dbReference>
<dbReference type="InterPro" id="IPR023459">
    <property type="entry name" value="Tscrpt_elong_fac_GreA/B_fam"/>
</dbReference>
<evidence type="ECO:0000256" key="4">
    <source>
        <dbReference type="HAMAP-Rule" id="MF_00930"/>
    </source>
</evidence>
<dbReference type="PIRSF" id="PIRSF006092">
    <property type="entry name" value="GreA_GreB"/>
    <property type="match status" value="1"/>
</dbReference>
<dbReference type="InterPro" id="IPR036953">
    <property type="entry name" value="GreA/GreB_C_sf"/>
</dbReference>
<keyword evidence="7" id="KW-0251">Elongation factor</keyword>
<dbReference type="NCBIfam" id="NF002506">
    <property type="entry name" value="PRK01885.1"/>
    <property type="match status" value="1"/>
</dbReference>
<evidence type="ECO:0000313" key="7">
    <source>
        <dbReference type="EMBL" id="NVN40353.1"/>
    </source>
</evidence>
<comment type="similarity">
    <text evidence="4">Belongs to the GreA/GreB family. GreB subfamily.</text>
</comment>
<dbReference type="GO" id="GO:0003746">
    <property type="term" value="F:translation elongation factor activity"/>
    <property type="evidence" value="ECO:0007669"/>
    <property type="project" value="UniProtKB-KW"/>
</dbReference>
<dbReference type="GO" id="GO:0006354">
    <property type="term" value="P:DNA-templated transcription elongation"/>
    <property type="evidence" value="ECO:0007669"/>
    <property type="project" value="TreeGrafter"/>
</dbReference>
<keyword evidence="3 4" id="KW-0804">Transcription</keyword>
<dbReference type="FunFam" id="3.10.50.30:FF:000001">
    <property type="entry name" value="Transcription elongation factor GreA"/>
    <property type="match status" value="1"/>
</dbReference>
<comment type="caution">
    <text evidence="7">The sequence shown here is derived from an EMBL/GenBank/DDBJ whole genome shotgun (WGS) entry which is preliminary data.</text>
</comment>
<comment type="function">
    <text evidence="4">Necessary for efficient RNA polymerase transcription elongation past template-encoded arresting sites. The arresting sites in DNA have the property of trapping a certain fraction of elongating RNA polymerases that pass through, resulting in locked ternary complexes. Cleavage of the nascent transcript by cleavage factors such as GreA or GreB allows the resumption of elongation from the new 3'terminus. GreB releases sequences of up to 9 nucleotides in length.</text>
</comment>
<dbReference type="Gene3D" id="3.10.50.30">
    <property type="entry name" value="Transcription elongation factor, GreA/GreB, C-terminal domain"/>
    <property type="match status" value="1"/>
</dbReference>
<keyword evidence="8" id="KW-1185">Reference proteome</keyword>
<evidence type="ECO:0000259" key="5">
    <source>
        <dbReference type="Pfam" id="PF01272"/>
    </source>
</evidence>
<feature type="domain" description="Transcription elongation factor GreA/GreB C-terminal" evidence="5">
    <location>
        <begin position="88"/>
        <end position="161"/>
    </location>
</feature>
<dbReference type="InterPro" id="IPR006358">
    <property type="entry name" value="Tscrpt_elong_fac_GreB"/>
</dbReference>
<dbReference type="GO" id="GO:0003677">
    <property type="term" value="F:DNA binding"/>
    <property type="evidence" value="ECO:0007669"/>
    <property type="project" value="UniProtKB-UniRule"/>
</dbReference>
<dbReference type="FunFam" id="1.10.287.180:FF:000001">
    <property type="entry name" value="Transcription elongation factor GreA"/>
    <property type="match status" value="1"/>
</dbReference>
<dbReference type="AlphaFoldDB" id="A0A850PBP8"/>
<reference evidence="7 8" key="1">
    <citation type="submission" date="2020-06" db="EMBL/GenBank/DDBJ databases">
        <title>Description of novel acetic acid bacteria.</title>
        <authorList>
            <person name="Sombolestani A."/>
        </authorList>
    </citation>
    <scope>NUCLEOTIDE SEQUENCE [LARGE SCALE GENOMIC DNA]</scope>
    <source>
        <strain evidence="7 8">LMG 27010</strain>
    </source>
</reference>
<keyword evidence="1 4" id="KW-0805">Transcription regulation</keyword>
<dbReference type="PROSITE" id="PS00829">
    <property type="entry name" value="GREAB_1"/>
    <property type="match status" value="1"/>
</dbReference>
<dbReference type="InterPro" id="IPR018151">
    <property type="entry name" value="TF_GreA/GreB_CS"/>
</dbReference>
<dbReference type="HAMAP" id="MF_00105">
    <property type="entry name" value="GreA_GreB"/>
    <property type="match status" value="1"/>
</dbReference>
<accession>A0A850PBP8</accession>
<dbReference type="PANTHER" id="PTHR30437:SF6">
    <property type="entry name" value="TRANSCRIPTION ELONGATION FACTOR GREB"/>
    <property type="match status" value="1"/>
</dbReference>
<name>A0A850PBP8_9PROT</name>
<dbReference type="Pfam" id="PF01272">
    <property type="entry name" value="GreA_GreB"/>
    <property type="match status" value="1"/>
</dbReference>
<organism evidence="7 8">
    <name type="scientific">Ameyamaea chiangmaiensis</name>
    <dbReference type="NCBI Taxonomy" id="442969"/>
    <lineage>
        <taxon>Bacteria</taxon>
        <taxon>Pseudomonadati</taxon>
        <taxon>Pseudomonadota</taxon>
        <taxon>Alphaproteobacteria</taxon>
        <taxon>Acetobacterales</taxon>
        <taxon>Acetobacteraceae</taxon>
        <taxon>Ameyamaea</taxon>
    </lineage>
</organism>
<dbReference type="InterPro" id="IPR022691">
    <property type="entry name" value="Tscrpt_elong_fac_GreA/B_N"/>
</dbReference>
<keyword evidence="2 4" id="KW-0238">DNA-binding</keyword>
<evidence type="ECO:0000256" key="2">
    <source>
        <dbReference type="ARBA" id="ARBA00023125"/>
    </source>
</evidence>
<dbReference type="Proteomes" id="UP000585665">
    <property type="component" value="Unassembled WGS sequence"/>
</dbReference>
<gene>
    <name evidence="4 7" type="primary">greB</name>
    <name evidence="7" type="ORF">HUK82_07220</name>
</gene>
<protein>
    <recommendedName>
        <fullName evidence="4">Transcription elongation factor GreB</fullName>
    </recommendedName>
    <alternativeName>
        <fullName evidence="4">Transcript cleavage factor GreB</fullName>
    </alternativeName>
</protein>